<proteinExistence type="predicted"/>
<name>A0A0L8AGG7_9BACT</name>
<evidence type="ECO:0000313" key="1">
    <source>
        <dbReference type="EMBL" id="KOF01337.1"/>
    </source>
</evidence>
<keyword evidence="2" id="KW-1185">Reference proteome</keyword>
<accession>A0A0L8AGG7</accession>
<dbReference type="Proteomes" id="UP000036908">
    <property type="component" value="Unassembled WGS sequence"/>
</dbReference>
<dbReference type="PATRIC" id="fig|1566026.4.peg.2609"/>
<dbReference type="EMBL" id="JSVA01000041">
    <property type="protein sequence ID" value="KOF01337.1"/>
    <property type="molecule type" value="Genomic_DNA"/>
</dbReference>
<sequence length="105" mass="12286">MLDFYKISDDTPKPDSLKGIKLAKVNSLEFDDFEDLKIRKLIPSRFDYYSDFRWSSRFTLDLYNLILESHPKLNKSNSEINSVNAFYHILQEAVKDNLGLVAYSD</sequence>
<dbReference type="RefSeq" id="WP_053225133.1">
    <property type="nucleotide sequence ID" value="NZ_JSVA01000041.1"/>
</dbReference>
<protein>
    <submittedName>
        <fullName evidence="1">Uncharacterized protein</fullName>
    </submittedName>
</protein>
<dbReference type="AlphaFoldDB" id="A0A0L8AGG7"/>
<organism evidence="1 2">
    <name type="scientific">Roseivirga seohaensis subsp. aquiponti</name>
    <dbReference type="NCBI Taxonomy" id="1566026"/>
    <lineage>
        <taxon>Bacteria</taxon>
        <taxon>Pseudomonadati</taxon>
        <taxon>Bacteroidota</taxon>
        <taxon>Cytophagia</taxon>
        <taxon>Cytophagales</taxon>
        <taxon>Roseivirgaceae</taxon>
        <taxon>Roseivirga</taxon>
    </lineage>
</organism>
<dbReference type="OrthoDB" id="772390at2"/>
<reference evidence="2" key="1">
    <citation type="submission" date="2014-11" db="EMBL/GenBank/DDBJ databases">
        <title>Genome sequencing of Roseivirga sp. D-25.</title>
        <authorList>
            <person name="Selvaratnam C."/>
            <person name="Thevarajoo S."/>
            <person name="Goh K.M."/>
            <person name="Eee R."/>
            <person name="Chan K.-G."/>
            <person name="Chong C.S."/>
        </authorList>
    </citation>
    <scope>NUCLEOTIDE SEQUENCE [LARGE SCALE GENOMIC DNA]</scope>
    <source>
        <strain evidence="2">D-25</strain>
    </source>
</reference>
<gene>
    <name evidence="1" type="ORF">OB69_17975</name>
</gene>
<evidence type="ECO:0000313" key="2">
    <source>
        <dbReference type="Proteomes" id="UP000036908"/>
    </source>
</evidence>
<comment type="caution">
    <text evidence="1">The sequence shown here is derived from an EMBL/GenBank/DDBJ whole genome shotgun (WGS) entry which is preliminary data.</text>
</comment>